<protein>
    <submittedName>
        <fullName evidence="2">Nucleoside-diphosphate-sugar epimerase</fullName>
    </submittedName>
</protein>
<name>A0A1M6IC70_9FLAO</name>
<dbReference type="RefSeq" id="WP_073318328.1">
    <property type="nucleotide sequence ID" value="NZ_FQYP01000007.1"/>
</dbReference>
<dbReference type="InterPro" id="IPR051783">
    <property type="entry name" value="NAD(P)-dependent_oxidoreduct"/>
</dbReference>
<dbReference type="GO" id="GO:0005737">
    <property type="term" value="C:cytoplasm"/>
    <property type="evidence" value="ECO:0007669"/>
    <property type="project" value="TreeGrafter"/>
</dbReference>
<dbReference type="AlphaFoldDB" id="A0A1M6IC70"/>
<dbReference type="Pfam" id="PF01370">
    <property type="entry name" value="Epimerase"/>
    <property type="match status" value="1"/>
</dbReference>
<dbReference type="STRING" id="570521.SAMN04488508_107251"/>
<organism evidence="2 3">
    <name type="scientific">Aquimarina spongiae</name>
    <dbReference type="NCBI Taxonomy" id="570521"/>
    <lineage>
        <taxon>Bacteria</taxon>
        <taxon>Pseudomonadati</taxon>
        <taxon>Bacteroidota</taxon>
        <taxon>Flavobacteriia</taxon>
        <taxon>Flavobacteriales</taxon>
        <taxon>Flavobacteriaceae</taxon>
        <taxon>Aquimarina</taxon>
    </lineage>
</organism>
<feature type="domain" description="NAD-dependent epimerase/dehydratase" evidence="1">
    <location>
        <begin position="2"/>
        <end position="237"/>
    </location>
</feature>
<keyword evidence="3" id="KW-1185">Reference proteome</keyword>
<evidence type="ECO:0000313" key="3">
    <source>
        <dbReference type="Proteomes" id="UP000184432"/>
    </source>
</evidence>
<dbReference type="EMBL" id="FQYP01000007">
    <property type="protein sequence ID" value="SHJ32025.1"/>
    <property type="molecule type" value="Genomic_DNA"/>
</dbReference>
<dbReference type="Gene3D" id="3.40.50.720">
    <property type="entry name" value="NAD(P)-binding Rossmann-like Domain"/>
    <property type="match status" value="1"/>
</dbReference>
<sequence>MVLVTGATGLVGTHLLVQLVEEKLPVRALYRSDRKKEYSRKIFLYYLPNQEAAFEAIEWVQTDINNVPELSEAFVGITKVYHCAAKISFNPSHFKKLRKVNIDGTANIINLSLAYGVNKVCHVSSIAALGENTSGSSADETSEWNPEALNSVYAITKYGAEMEVWRGVQEGLDAVIVNPGIIIGPGFYDGGSGFLFKRIHAGMKYYTSGTSGYVGVNDVITCMYRLMEEDHKNERYVLVGEHLSYQEAFSKIALALQKPAPTKLATPFLLNFAYQLQRISHFLFRTKRSIFKSSIRSALSTSYYKNDKIKKTLDYKFEPVQKAIEEAATLFLKGY</sequence>
<accession>A0A1M6IC70</accession>
<dbReference type="InterPro" id="IPR001509">
    <property type="entry name" value="Epimerase_deHydtase"/>
</dbReference>
<dbReference type="PANTHER" id="PTHR48079:SF6">
    <property type="entry name" value="NAD(P)-BINDING DOMAIN-CONTAINING PROTEIN-RELATED"/>
    <property type="match status" value="1"/>
</dbReference>
<dbReference type="Proteomes" id="UP000184432">
    <property type="component" value="Unassembled WGS sequence"/>
</dbReference>
<gene>
    <name evidence="2" type="ORF">SAMN04488508_107251</name>
</gene>
<dbReference type="SUPFAM" id="SSF51735">
    <property type="entry name" value="NAD(P)-binding Rossmann-fold domains"/>
    <property type="match status" value="1"/>
</dbReference>
<evidence type="ECO:0000313" key="2">
    <source>
        <dbReference type="EMBL" id="SHJ32025.1"/>
    </source>
</evidence>
<dbReference type="OrthoDB" id="596910at2"/>
<dbReference type="PANTHER" id="PTHR48079">
    <property type="entry name" value="PROTEIN YEEZ"/>
    <property type="match status" value="1"/>
</dbReference>
<reference evidence="3" key="1">
    <citation type="submission" date="2016-11" db="EMBL/GenBank/DDBJ databases">
        <authorList>
            <person name="Varghese N."/>
            <person name="Submissions S."/>
        </authorList>
    </citation>
    <scope>NUCLEOTIDE SEQUENCE [LARGE SCALE GENOMIC DNA]</scope>
    <source>
        <strain evidence="3">DSM 22623</strain>
    </source>
</reference>
<proteinExistence type="predicted"/>
<dbReference type="InterPro" id="IPR036291">
    <property type="entry name" value="NAD(P)-bd_dom_sf"/>
</dbReference>
<evidence type="ECO:0000259" key="1">
    <source>
        <dbReference type="Pfam" id="PF01370"/>
    </source>
</evidence>
<dbReference type="GO" id="GO:0004029">
    <property type="term" value="F:aldehyde dehydrogenase (NAD+) activity"/>
    <property type="evidence" value="ECO:0007669"/>
    <property type="project" value="TreeGrafter"/>
</dbReference>